<dbReference type="Gene3D" id="3.30.750.24">
    <property type="entry name" value="STAS domain"/>
    <property type="match status" value="1"/>
</dbReference>
<dbReference type="CDD" id="cd07043">
    <property type="entry name" value="STAS_anti-anti-sigma_factors"/>
    <property type="match status" value="1"/>
</dbReference>
<accession>A0ABS7TS48</accession>
<evidence type="ECO:0000313" key="2">
    <source>
        <dbReference type="EMBL" id="MBZ5711048.1"/>
    </source>
</evidence>
<evidence type="ECO:0000313" key="3">
    <source>
        <dbReference type="Proteomes" id="UP001139031"/>
    </source>
</evidence>
<dbReference type="SUPFAM" id="SSF52091">
    <property type="entry name" value="SpoIIaa-like"/>
    <property type="match status" value="1"/>
</dbReference>
<feature type="domain" description="STAS" evidence="1">
    <location>
        <begin position="30"/>
        <end position="83"/>
    </location>
</feature>
<evidence type="ECO:0000259" key="1">
    <source>
        <dbReference type="PROSITE" id="PS50801"/>
    </source>
</evidence>
<protein>
    <submittedName>
        <fullName evidence="2">STAS domain-containing protein</fullName>
    </submittedName>
</protein>
<organism evidence="2 3">
    <name type="scientific">Nannocystis pusilla</name>
    <dbReference type="NCBI Taxonomy" id="889268"/>
    <lineage>
        <taxon>Bacteria</taxon>
        <taxon>Pseudomonadati</taxon>
        <taxon>Myxococcota</taxon>
        <taxon>Polyangia</taxon>
        <taxon>Nannocystales</taxon>
        <taxon>Nannocystaceae</taxon>
        <taxon>Nannocystis</taxon>
    </lineage>
</organism>
<keyword evidence="3" id="KW-1185">Reference proteome</keyword>
<dbReference type="InterPro" id="IPR002645">
    <property type="entry name" value="STAS_dom"/>
</dbReference>
<dbReference type="EMBL" id="JAIRAU010000023">
    <property type="protein sequence ID" value="MBZ5711048.1"/>
    <property type="molecule type" value="Genomic_DNA"/>
</dbReference>
<name>A0ABS7TS48_9BACT</name>
<proteinExistence type="predicted"/>
<dbReference type="Proteomes" id="UP001139031">
    <property type="component" value="Unassembled WGS sequence"/>
</dbReference>
<dbReference type="RefSeq" id="WP_224192817.1">
    <property type="nucleotide sequence ID" value="NZ_JAIRAU010000023.1"/>
</dbReference>
<sequence>MKLTRTDHDDETTIQVSGALDGNSAPAFHQLADTLMIDSSGVAAIIGLYKRTREAGRDVRIAGIRDQPLAIFKLLRFDKASDL</sequence>
<dbReference type="PROSITE" id="PS50801">
    <property type="entry name" value="STAS"/>
    <property type="match status" value="1"/>
</dbReference>
<dbReference type="InterPro" id="IPR036513">
    <property type="entry name" value="STAS_dom_sf"/>
</dbReference>
<comment type="caution">
    <text evidence="2">The sequence shown here is derived from an EMBL/GenBank/DDBJ whole genome shotgun (WGS) entry which is preliminary data.</text>
</comment>
<reference evidence="2" key="1">
    <citation type="submission" date="2021-08" db="EMBL/GenBank/DDBJ databases">
        <authorList>
            <person name="Stevens D.C."/>
        </authorList>
    </citation>
    <scope>NUCLEOTIDE SEQUENCE</scope>
    <source>
        <strain evidence="2">DSM 53165</strain>
    </source>
</reference>
<dbReference type="Pfam" id="PF01740">
    <property type="entry name" value="STAS"/>
    <property type="match status" value="1"/>
</dbReference>
<gene>
    <name evidence="2" type="ORF">K7C98_17525</name>
</gene>